<dbReference type="Proteomes" id="UP000660262">
    <property type="component" value="Unassembled WGS sequence"/>
</dbReference>
<dbReference type="Pfam" id="PF01868">
    <property type="entry name" value="RNase_P-MRP_p29"/>
    <property type="match status" value="1"/>
</dbReference>
<dbReference type="GO" id="GO:0001682">
    <property type="term" value="P:tRNA 5'-leader removal"/>
    <property type="evidence" value="ECO:0007669"/>
    <property type="project" value="InterPro"/>
</dbReference>
<feature type="compositionally biased region" description="Basic and acidic residues" evidence="1">
    <location>
        <begin position="29"/>
        <end position="41"/>
    </location>
</feature>
<proteinExistence type="predicted"/>
<evidence type="ECO:0000256" key="1">
    <source>
        <dbReference type="SAM" id="MobiDB-lite"/>
    </source>
</evidence>
<dbReference type="InterPro" id="IPR023534">
    <property type="entry name" value="Rof/RNase_P-like"/>
</dbReference>
<sequence>MTNNRPPPPARKRPSGAQTQANAKRRCTARKESQRSDEQHQSRGTTTANASHSAEAAAALIERLMATDVRDVDTSAALSAKLRGKALVLEDEDKAAARTPVGARDTKGKRRWLRRTASTEAAPAANQGTLAPPPARPWHARWKRASTSDEQASQLARSPASVATIPASRWAGLHVRVESHTHGAYVGLRGVVAEHTARALRLRATNLVGKTPRRSVAVPKKGAVFVVRVQSKDVTVLGDGLRANP</sequence>
<dbReference type="SUPFAM" id="SSF101744">
    <property type="entry name" value="Rof/RNase P subunit-like"/>
    <property type="match status" value="1"/>
</dbReference>
<protein>
    <submittedName>
        <fullName evidence="2">Uncharacterized protein</fullName>
    </submittedName>
</protein>
<gene>
    <name evidence="2" type="ORF">PPROV_000119500</name>
</gene>
<organism evidence="2 3">
    <name type="scientific">Pycnococcus provasolii</name>
    <dbReference type="NCBI Taxonomy" id="41880"/>
    <lineage>
        <taxon>Eukaryota</taxon>
        <taxon>Viridiplantae</taxon>
        <taxon>Chlorophyta</taxon>
        <taxon>Pseudoscourfieldiophyceae</taxon>
        <taxon>Pseudoscourfieldiales</taxon>
        <taxon>Pycnococcaceae</taxon>
        <taxon>Pycnococcus</taxon>
    </lineage>
</organism>
<name>A0A830H725_9CHLO</name>
<keyword evidence="3" id="KW-1185">Reference proteome</keyword>
<feature type="compositionally biased region" description="Low complexity" evidence="1">
    <location>
        <begin position="45"/>
        <end position="54"/>
    </location>
</feature>
<dbReference type="EMBL" id="BNJQ01000003">
    <property type="protein sequence ID" value="GHP02438.1"/>
    <property type="molecule type" value="Genomic_DNA"/>
</dbReference>
<dbReference type="GO" id="GO:0003723">
    <property type="term" value="F:RNA binding"/>
    <property type="evidence" value="ECO:0007669"/>
    <property type="project" value="InterPro"/>
</dbReference>
<dbReference type="GO" id="GO:0030677">
    <property type="term" value="C:ribonuclease P complex"/>
    <property type="evidence" value="ECO:0007669"/>
    <property type="project" value="InterPro"/>
</dbReference>
<evidence type="ECO:0000313" key="3">
    <source>
        <dbReference type="Proteomes" id="UP000660262"/>
    </source>
</evidence>
<reference evidence="2" key="1">
    <citation type="submission" date="2020-10" db="EMBL/GenBank/DDBJ databases">
        <title>Unveiling of a novel bifunctional photoreceptor, Dualchrome1, isolated from a cosmopolitan green alga.</title>
        <authorList>
            <person name="Suzuki S."/>
            <person name="Kawachi M."/>
        </authorList>
    </citation>
    <scope>NUCLEOTIDE SEQUENCE</scope>
    <source>
        <strain evidence="2">NIES 2893</strain>
    </source>
</reference>
<dbReference type="AlphaFoldDB" id="A0A830H725"/>
<comment type="caution">
    <text evidence="2">The sequence shown here is derived from an EMBL/GenBank/DDBJ whole genome shotgun (WGS) entry which is preliminary data.</text>
</comment>
<dbReference type="SMART" id="SM00538">
    <property type="entry name" value="POP4"/>
    <property type="match status" value="1"/>
</dbReference>
<dbReference type="Gene3D" id="2.30.30.210">
    <property type="entry name" value="Ribonuclease P/MRP, subunit p29"/>
    <property type="match status" value="1"/>
</dbReference>
<dbReference type="InterPro" id="IPR002730">
    <property type="entry name" value="Rpp29/RNP1"/>
</dbReference>
<feature type="region of interest" description="Disordered" evidence="1">
    <location>
        <begin position="99"/>
        <end position="160"/>
    </location>
</feature>
<evidence type="ECO:0000313" key="2">
    <source>
        <dbReference type="EMBL" id="GHP02438.1"/>
    </source>
</evidence>
<dbReference type="InterPro" id="IPR036980">
    <property type="entry name" value="RNase_P/MRP_Rpp29_sf"/>
</dbReference>
<feature type="region of interest" description="Disordered" evidence="1">
    <location>
        <begin position="1"/>
        <end position="54"/>
    </location>
</feature>
<accession>A0A830H725</accession>